<evidence type="ECO:0000256" key="3">
    <source>
        <dbReference type="ARBA" id="ARBA00022490"/>
    </source>
</evidence>
<comment type="similarity">
    <text evidence="2">Belongs to the FliS family.</text>
</comment>
<reference evidence="6" key="1">
    <citation type="submission" date="2020-10" db="EMBL/GenBank/DDBJ databases">
        <authorList>
            <person name="Gilroy R."/>
        </authorList>
    </citation>
    <scope>NUCLEOTIDE SEQUENCE</scope>
    <source>
        <strain evidence="6">E3-2379</strain>
    </source>
</reference>
<dbReference type="GO" id="GO:0005829">
    <property type="term" value="C:cytosol"/>
    <property type="evidence" value="ECO:0007669"/>
    <property type="project" value="UniProtKB-SubCell"/>
</dbReference>
<sequence length="123" mass="14728">MNLQGYQQYKEQSIYTMTQGELLNLLYDELMKRLLRAEIALKDENFELFDASVMRCREIVQYLKDTLNRKYPISAELSRMYDFFLYELSRISARRDEKVIIELKPLVQDLREAFKEASKQVAN</sequence>
<keyword evidence="5" id="KW-0143">Chaperone</keyword>
<protein>
    <submittedName>
        <fullName evidence="6">Flagellar export chaperone FliS</fullName>
    </submittedName>
</protein>
<evidence type="ECO:0000256" key="4">
    <source>
        <dbReference type="ARBA" id="ARBA00022795"/>
    </source>
</evidence>
<dbReference type="Pfam" id="PF02561">
    <property type="entry name" value="FliS"/>
    <property type="match status" value="1"/>
</dbReference>
<evidence type="ECO:0000313" key="6">
    <source>
        <dbReference type="EMBL" id="MBO8463816.1"/>
    </source>
</evidence>
<dbReference type="SUPFAM" id="SSF101116">
    <property type="entry name" value="Flagellar export chaperone FliS"/>
    <property type="match status" value="1"/>
</dbReference>
<evidence type="ECO:0000256" key="5">
    <source>
        <dbReference type="ARBA" id="ARBA00023186"/>
    </source>
</evidence>
<keyword evidence="6" id="KW-0969">Cilium</keyword>
<dbReference type="PANTHER" id="PTHR34773:SF1">
    <property type="entry name" value="FLAGELLAR SECRETION CHAPERONE FLIS"/>
    <property type="match status" value="1"/>
</dbReference>
<dbReference type="InterPro" id="IPR003713">
    <property type="entry name" value="FliS"/>
</dbReference>
<dbReference type="NCBIfam" id="TIGR00208">
    <property type="entry name" value="fliS"/>
    <property type="match status" value="1"/>
</dbReference>
<keyword evidence="6" id="KW-0282">Flagellum</keyword>
<gene>
    <name evidence="6" type="primary">fliS</name>
    <name evidence="6" type="ORF">IAC13_07790</name>
</gene>
<dbReference type="GO" id="GO:0044780">
    <property type="term" value="P:bacterial-type flagellum assembly"/>
    <property type="evidence" value="ECO:0007669"/>
    <property type="project" value="InterPro"/>
</dbReference>
<keyword evidence="3" id="KW-0963">Cytoplasm</keyword>
<comment type="subcellular location">
    <subcellularLocation>
        <location evidence="1">Cytoplasm</location>
        <location evidence="1">Cytosol</location>
    </subcellularLocation>
</comment>
<dbReference type="InterPro" id="IPR036584">
    <property type="entry name" value="FliS_sf"/>
</dbReference>
<dbReference type="GO" id="GO:0071973">
    <property type="term" value="P:bacterial-type flagellum-dependent cell motility"/>
    <property type="evidence" value="ECO:0007669"/>
    <property type="project" value="TreeGrafter"/>
</dbReference>
<name>A0A9D9N809_9FIRM</name>
<accession>A0A9D9N809</accession>
<dbReference type="Gene3D" id="1.20.120.340">
    <property type="entry name" value="Flagellar protein FliS"/>
    <property type="match status" value="1"/>
</dbReference>
<evidence type="ECO:0000256" key="1">
    <source>
        <dbReference type="ARBA" id="ARBA00004514"/>
    </source>
</evidence>
<evidence type="ECO:0000256" key="2">
    <source>
        <dbReference type="ARBA" id="ARBA00008787"/>
    </source>
</evidence>
<dbReference type="PANTHER" id="PTHR34773">
    <property type="entry name" value="FLAGELLAR SECRETION CHAPERONE FLIS"/>
    <property type="match status" value="1"/>
</dbReference>
<dbReference type="EMBL" id="JADIML010000215">
    <property type="protein sequence ID" value="MBO8463816.1"/>
    <property type="molecule type" value="Genomic_DNA"/>
</dbReference>
<comment type="caution">
    <text evidence="6">The sequence shown here is derived from an EMBL/GenBank/DDBJ whole genome shotgun (WGS) entry which is preliminary data.</text>
</comment>
<dbReference type="AlphaFoldDB" id="A0A9D9N809"/>
<keyword evidence="4" id="KW-1005">Bacterial flagellum biogenesis</keyword>
<dbReference type="CDD" id="cd16098">
    <property type="entry name" value="FliS"/>
    <property type="match status" value="1"/>
</dbReference>
<reference evidence="6" key="2">
    <citation type="journal article" date="2021" name="PeerJ">
        <title>Extensive microbial diversity within the chicken gut microbiome revealed by metagenomics and culture.</title>
        <authorList>
            <person name="Gilroy R."/>
            <person name="Ravi A."/>
            <person name="Getino M."/>
            <person name="Pursley I."/>
            <person name="Horton D.L."/>
            <person name="Alikhan N.F."/>
            <person name="Baker D."/>
            <person name="Gharbi K."/>
            <person name="Hall N."/>
            <person name="Watson M."/>
            <person name="Adriaenssens E.M."/>
            <person name="Foster-Nyarko E."/>
            <person name="Jarju S."/>
            <person name="Secka A."/>
            <person name="Antonio M."/>
            <person name="Oren A."/>
            <person name="Chaudhuri R.R."/>
            <person name="La Ragione R."/>
            <person name="Hildebrand F."/>
            <person name="Pallen M.J."/>
        </authorList>
    </citation>
    <scope>NUCLEOTIDE SEQUENCE</scope>
    <source>
        <strain evidence="6">E3-2379</strain>
    </source>
</reference>
<evidence type="ECO:0000313" key="7">
    <source>
        <dbReference type="Proteomes" id="UP000823618"/>
    </source>
</evidence>
<organism evidence="6 7">
    <name type="scientific">Candidatus Scybalomonas excrementavium</name>
    <dbReference type="NCBI Taxonomy" id="2840943"/>
    <lineage>
        <taxon>Bacteria</taxon>
        <taxon>Bacillati</taxon>
        <taxon>Bacillota</taxon>
        <taxon>Clostridia</taxon>
        <taxon>Lachnospirales</taxon>
        <taxon>Lachnospiraceae</taxon>
        <taxon>Lachnospiraceae incertae sedis</taxon>
        <taxon>Candidatus Scybalomonas</taxon>
    </lineage>
</organism>
<dbReference type="Proteomes" id="UP000823618">
    <property type="component" value="Unassembled WGS sequence"/>
</dbReference>
<proteinExistence type="inferred from homology"/>
<keyword evidence="6" id="KW-0966">Cell projection</keyword>